<evidence type="ECO:0000313" key="2">
    <source>
        <dbReference type="Proteomes" id="UP000264217"/>
    </source>
</evidence>
<proteinExistence type="predicted"/>
<gene>
    <name evidence="1" type="ORF">D0C36_21695</name>
</gene>
<organism evidence="1 2">
    <name type="scientific">Mucilaginibacter conchicola</name>
    <dbReference type="NCBI Taxonomy" id="2303333"/>
    <lineage>
        <taxon>Bacteria</taxon>
        <taxon>Pseudomonadati</taxon>
        <taxon>Bacteroidota</taxon>
        <taxon>Sphingobacteriia</taxon>
        <taxon>Sphingobacteriales</taxon>
        <taxon>Sphingobacteriaceae</taxon>
        <taxon>Mucilaginibacter</taxon>
    </lineage>
</organism>
<name>A0A372NNA1_9SPHI</name>
<dbReference type="AlphaFoldDB" id="A0A372NNA1"/>
<reference evidence="1 2" key="1">
    <citation type="submission" date="2018-08" db="EMBL/GenBank/DDBJ databases">
        <title>Mucilaginibacter sp. MYSH2.</title>
        <authorList>
            <person name="Seo T."/>
        </authorList>
    </citation>
    <scope>NUCLEOTIDE SEQUENCE [LARGE SCALE GENOMIC DNA]</scope>
    <source>
        <strain evidence="1 2">MYSH2</strain>
    </source>
</reference>
<evidence type="ECO:0000313" key="1">
    <source>
        <dbReference type="EMBL" id="RFZ90409.1"/>
    </source>
</evidence>
<comment type="caution">
    <text evidence="1">The sequence shown here is derived from an EMBL/GenBank/DDBJ whole genome shotgun (WGS) entry which is preliminary data.</text>
</comment>
<keyword evidence="2" id="KW-1185">Reference proteome</keyword>
<sequence>MLFILFRTLPIAWYSAFYYPIINKYSPKCFLAKFLSKFSQKQNSNSTQTLIIFAMMSLTQLYLRELKKSESQSRIPSISETTLQDTQFLVKTSVDFDALPEIKVLNGRDRRREKRKKNN</sequence>
<accession>A0A372NNA1</accession>
<dbReference type="Proteomes" id="UP000264217">
    <property type="component" value="Unassembled WGS sequence"/>
</dbReference>
<protein>
    <submittedName>
        <fullName evidence="1">Uncharacterized protein</fullName>
    </submittedName>
</protein>
<dbReference type="EMBL" id="QWDC01000004">
    <property type="protein sequence ID" value="RFZ90409.1"/>
    <property type="molecule type" value="Genomic_DNA"/>
</dbReference>